<dbReference type="Proteomes" id="UP000677234">
    <property type="component" value="Chromosome"/>
</dbReference>
<keyword evidence="4 5" id="KW-0720">Serine protease</keyword>
<organism evidence="7 9">
    <name type="scientific">Brevibacillus composti</name>
    <dbReference type="NCBI Taxonomy" id="2796470"/>
    <lineage>
        <taxon>Bacteria</taxon>
        <taxon>Bacillati</taxon>
        <taxon>Bacillota</taxon>
        <taxon>Bacilli</taxon>
        <taxon>Bacillales</taxon>
        <taxon>Paenibacillaceae</taxon>
        <taxon>Brevibacillus</taxon>
    </lineage>
</organism>
<evidence type="ECO:0000313" key="8">
    <source>
        <dbReference type="EMBL" id="QUO43331.1"/>
    </source>
</evidence>
<keyword evidence="2 5" id="KW-0645">Protease</keyword>
<keyword evidence="3 5" id="KW-0378">Hydrolase</keyword>
<dbReference type="SUPFAM" id="SSF52743">
    <property type="entry name" value="Subtilisin-like"/>
    <property type="match status" value="1"/>
</dbReference>
<evidence type="ECO:0000313" key="7">
    <source>
        <dbReference type="EMBL" id="QQE76304.1"/>
    </source>
</evidence>
<reference evidence="8" key="2">
    <citation type="submission" date="2021-04" db="EMBL/GenBank/DDBJ databases">
        <title>Brevibacillus composti FJAT-54423, complete genome.</title>
        <authorList>
            <person name="Tang R."/>
        </authorList>
    </citation>
    <scope>NUCLEOTIDE SEQUENCE</scope>
    <source>
        <strain evidence="8">FJAT-54424</strain>
    </source>
</reference>
<evidence type="ECO:0000256" key="3">
    <source>
        <dbReference type="ARBA" id="ARBA00022801"/>
    </source>
</evidence>
<dbReference type="CDD" id="cd04842">
    <property type="entry name" value="Peptidases_S8_Kp43_protease"/>
    <property type="match status" value="1"/>
</dbReference>
<dbReference type="EMBL" id="CP066308">
    <property type="protein sequence ID" value="QQE76304.1"/>
    <property type="molecule type" value="Genomic_DNA"/>
</dbReference>
<feature type="active site" description="Charge relay system" evidence="5">
    <location>
        <position position="283"/>
    </location>
</feature>
<dbReference type="Gene3D" id="3.40.50.200">
    <property type="entry name" value="Peptidase S8/S53 domain"/>
    <property type="match status" value="1"/>
</dbReference>
<protein>
    <submittedName>
        <fullName evidence="7">S8 family serine peptidase</fullName>
    </submittedName>
</protein>
<evidence type="ECO:0000259" key="6">
    <source>
        <dbReference type="Pfam" id="PF00082"/>
    </source>
</evidence>
<dbReference type="EMBL" id="CP073708">
    <property type="protein sequence ID" value="QUO43331.1"/>
    <property type="molecule type" value="Genomic_DNA"/>
</dbReference>
<dbReference type="InterPro" id="IPR034058">
    <property type="entry name" value="TagA/B/C/D_pept_dom"/>
</dbReference>
<dbReference type="InterPro" id="IPR036852">
    <property type="entry name" value="Peptidase_S8/S53_dom_sf"/>
</dbReference>
<evidence type="ECO:0000256" key="4">
    <source>
        <dbReference type="ARBA" id="ARBA00022825"/>
    </source>
</evidence>
<dbReference type="Proteomes" id="UP000595847">
    <property type="component" value="Chromosome"/>
</dbReference>
<keyword evidence="10" id="KW-1185">Reference proteome</keyword>
<gene>
    <name evidence="7" type="ORF">JD108_10785</name>
    <name evidence="8" type="ORF">KDJ56_10470</name>
</gene>
<dbReference type="InterPro" id="IPR000209">
    <property type="entry name" value="Peptidase_S8/S53_dom"/>
</dbReference>
<feature type="active site" description="Charge relay system" evidence="5">
    <location>
        <position position="474"/>
    </location>
</feature>
<dbReference type="PANTHER" id="PTHR43399">
    <property type="entry name" value="SUBTILISIN-RELATED"/>
    <property type="match status" value="1"/>
</dbReference>
<dbReference type="KEGG" id="bcop:JD108_10785"/>
<dbReference type="PANTHER" id="PTHR43399:SF4">
    <property type="entry name" value="CELL WALL-ASSOCIATED PROTEASE"/>
    <property type="match status" value="1"/>
</dbReference>
<accession>A0A7T5JQG8</accession>
<dbReference type="GO" id="GO:0004252">
    <property type="term" value="F:serine-type endopeptidase activity"/>
    <property type="evidence" value="ECO:0007669"/>
    <property type="project" value="UniProtKB-UniRule"/>
</dbReference>
<dbReference type="PROSITE" id="PS51892">
    <property type="entry name" value="SUBTILASE"/>
    <property type="match status" value="1"/>
</dbReference>
<dbReference type="SUPFAM" id="SSF49785">
    <property type="entry name" value="Galactose-binding domain-like"/>
    <property type="match status" value="1"/>
</dbReference>
<reference evidence="7 9" key="1">
    <citation type="submission" date="2020-12" db="EMBL/GenBank/DDBJ databases">
        <title>strain FJAT-54423T represents a novel species of the genus Brevibacillus.</title>
        <authorList>
            <person name="Tang R."/>
        </authorList>
    </citation>
    <scope>NUCLEOTIDE SEQUENCE [LARGE SCALE GENOMIC DNA]</scope>
    <source>
        <strain evidence="7 9">FJAT-54423</strain>
    </source>
</reference>
<proteinExistence type="inferred from homology"/>
<dbReference type="Gene3D" id="2.60.120.380">
    <property type="match status" value="2"/>
</dbReference>
<feature type="domain" description="Peptidase S8/S53" evidence="6">
    <location>
        <begin position="237"/>
        <end position="526"/>
    </location>
</feature>
<dbReference type="Pfam" id="PF00082">
    <property type="entry name" value="Peptidase_S8"/>
    <property type="match status" value="1"/>
</dbReference>
<evidence type="ECO:0000256" key="1">
    <source>
        <dbReference type="ARBA" id="ARBA00011073"/>
    </source>
</evidence>
<dbReference type="InterPro" id="IPR015500">
    <property type="entry name" value="Peptidase_S8_subtilisin-rel"/>
</dbReference>
<comment type="similarity">
    <text evidence="1 5">Belongs to the peptidase S8 family.</text>
</comment>
<sequence length="761" mass="83404">MVIPHRNEGDFSLRKKWIAALSATIMLSLAAGQYQAGAKHYGERKGDLEIEASEELSLKAQAKRSGQTSLYVIRFEGPIQQEWKDEVESFGIKLGDYLPDYSFVAKLPDRGDLRKVKRLDFVKDIVPFYPVSKVAPQLRKSLGTNREVEVAVVGFDKRVDMRRTVSRIAKDELSGDVEPLKIAKHISVARISGQGLEEVIQSEDVIAVLPVSKRKLHNDRAADIIKADELERTGYTGRGQIIGIADSGLDRGDAEDIHPDLAGQVLSLYAIGRKGDASDLDGHGTHVTASALGTGKASRGRYQGTAPEAKLVFHSMMNEEGELVGDPREIMSQAYEDGARIHSNSWGADDFGDYGLDSYLFDQFLWEHKDMTALVAAGNAGYEGYETIGSPATAKNVIAVGATENDRPRIGGEEADDPDAVADFSSRGPTIDGRLKPDLVAPGSYILSARSLVPDEDAYLQVLDDEYAYNSGTSMATPLLAGGVAQIRQFLREDLDYDDPSAALIKAMLISGADDLDEDMRMQGFGRANLRAAIETDFVDEKEGLLTGEGATYTVEVKDRSKPLAITLAWTDHPPSLAANRALVNDLNLTVTAPDGQTYNGNDFFRYPYDDEVDNLNNVEQVWIPEPDWGTYTVRVKAHNIPHGPQPYAIATSGKITREAQGSHVLKGSLETDRSVNRSDWHTIEAKSEGRLRVNTTWRGGATLSLTLYDDSGMPIAVVSKLKKGKTIALPLPDAGTYQIKIQLDKGYDTTYRMEVNYPDE</sequence>
<evidence type="ECO:0000256" key="2">
    <source>
        <dbReference type="ARBA" id="ARBA00022670"/>
    </source>
</evidence>
<dbReference type="PRINTS" id="PR00723">
    <property type="entry name" value="SUBTILISIN"/>
</dbReference>
<dbReference type="AlphaFoldDB" id="A0A7T5JQG8"/>
<dbReference type="GO" id="GO:0006508">
    <property type="term" value="P:proteolysis"/>
    <property type="evidence" value="ECO:0007669"/>
    <property type="project" value="UniProtKB-KW"/>
</dbReference>
<evidence type="ECO:0000313" key="9">
    <source>
        <dbReference type="Proteomes" id="UP000595847"/>
    </source>
</evidence>
<evidence type="ECO:0000313" key="10">
    <source>
        <dbReference type="Proteomes" id="UP000677234"/>
    </source>
</evidence>
<dbReference type="InterPro" id="IPR008979">
    <property type="entry name" value="Galactose-bd-like_sf"/>
</dbReference>
<feature type="active site" description="Charge relay system" evidence="5">
    <location>
        <position position="246"/>
    </location>
</feature>
<evidence type="ECO:0000256" key="5">
    <source>
        <dbReference type="PROSITE-ProRule" id="PRU01240"/>
    </source>
</evidence>
<dbReference type="InterPro" id="IPR051048">
    <property type="entry name" value="Peptidase_S8/S53_subtilisin"/>
</dbReference>
<name>A0A7T5JQG8_9BACL</name>